<dbReference type="RefSeq" id="WP_091561216.1">
    <property type="nucleotide sequence ID" value="NZ_FNPH01000011.1"/>
</dbReference>
<dbReference type="AlphaFoldDB" id="A0A1H3SF21"/>
<reference evidence="2" key="1">
    <citation type="submission" date="2016-10" db="EMBL/GenBank/DDBJ databases">
        <authorList>
            <person name="Varghese N."/>
            <person name="Submissions S."/>
        </authorList>
    </citation>
    <scope>NUCLEOTIDE SEQUENCE [LARGE SCALE GENOMIC DNA]</scope>
    <source>
        <strain evidence="2">DSM 45245</strain>
    </source>
</reference>
<dbReference type="OrthoDB" id="4106032at2"/>
<accession>A0A1H3SF21</accession>
<gene>
    <name evidence="1" type="ORF">SAMN05444365_111104</name>
</gene>
<evidence type="ECO:0000313" key="1">
    <source>
        <dbReference type="EMBL" id="SDZ36592.1"/>
    </source>
</evidence>
<organism evidence="1 2">
    <name type="scientific">Micromonospora pattaloongensis</name>
    <dbReference type="NCBI Taxonomy" id="405436"/>
    <lineage>
        <taxon>Bacteria</taxon>
        <taxon>Bacillati</taxon>
        <taxon>Actinomycetota</taxon>
        <taxon>Actinomycetes</taxon>
        <taxon>Micromonosporales</taxon>
        <taxon>Micromonosporaceae</taxon>
        <taxon>Micromonospora</taxon>
    </lineage>
</organism>
<dbReference type="Proteomes" id="UP000242415">
    <property type="component" value="Unassembled WGS sequence"/>
</dbReference>
<name>A0A1H3SF21_9ACTN</name>
<proteinExistence type="predicted"/>
<dbReference type="EMBL" id="FNPH01000011">
    <property type="protein sequence ID" value="SDZ36592.1"/>
    <property type="molecule type" value="Genomic_DNA"/>
</dbReference>
<sequence>MARDYTANMAPVLRPLLHDAESLLVASPLVRDPGTTEDVSVADELKNLLDPTILLGLGAHPGQLLQRATFGRAVVGGDDSIARSVHDAVTGSAALAVTDRRLLLYRAELVDAPGGGFWRRWFGPAGQVASALYEVDRPRVVGAVHAPAGALRRGRILVVFADGSACALVCALPKLGERAAAAIGPPQPAAGVEGEERR</sequence>
<protein>
    <submittedName>
        <fullName evidence="1">Uncharacterized protein</fullName>
    </submittedName>
</protein>
<keyword evidence="2" id="KW-1185">Reference proteome</keyword>
<dbReference type="STRING" id="405436.SAMN05444365_111104"/>
<evidence type="ECO:0000313" key="2">
    <source>
        <dbReference type="Proteomes" id="UP000242415"/>
    </source>
</evidence>